<feature type="domain" description="Response regulatory" evidence="3">
    <location>
        <begin position="3"/>
        <end position="117"/>
    </location>
</feature>
<organism evidence="4 5">
    <name type="scientific">Thermosipho melanesiensis</name>
    <dbReference type="NCBI Taxonomy" id="46541"/>
    <lineage>
        <taxon>Bacteria</taxon>
        <taxon>Thermotogati</taxon>
        <taxon>Thermotogota</taxon>
        <taxon>Thermotogae</taxon>
        <taxon>Thermotogales</taxon>
        <taxon>Fervidobacteriaceae</taxon>
        <taxon>Thermosipho</taxon>
    </lineage>
</organism>
<dbReference type="PANTHER" id="PTHR44591">
    <property type="entry name" value="STRESS RESPONSE REGULATOR PROTEIN 1"/>
    <property type="match status" value="1"/>
</dbReference>
<protein>
    <submittedName>
        <fullName evidence="4">Histidine kinase</fullName>
    </submittedName>
</protein>
<evidence type="ECO:0000259" key="3">
    <source>
        <dbReference type="PROSITE" id="PS50110"/>
    </source>
</evidence>
<dbReference type="GO" id="GO:0016301">
    <property type="term" value="F:kinase activity"/>
    <property type="evidence" value="ECO:0007669"/>
    <property type="project" value="UniProtKB-KW"/>
</dbReference>
<dbReference type="SUPFAM" id="SSF52172">
    <property type="entry name" value="CheY-like"/>
    <property type="match status" value="1"/>
</dbReference>
<evidence type="ECO:0000313" key="4">
    <source>
        <dbReference type="EMBL" id="APT74203.1"/>
    </source>
</evidence>
<evidence type="ECO:0000256" key="1">
    <source>
        <dbReference type="ARBA" id="ARBA00022553"/>
    </source>
</evidence>
<proteinExistence type="predicted"/>
<gene>
    <name evidence="4" type="ORF">BW47_06720</name>
</gene>
<dbReference type="InterPro" id="IPR011006">
    <property type="entry name" value="CheY-like_superfamily"/>
</dbReference>
<name>A0ABM6GF96_9BACT</name>
<dbReference type="Gene3D" id="3.40.50.2300">
    <property type="match status" value="1"/>
</dbReference>
<reference evidence="4 5" key="1">
    <citation type="submission" date="2014-02" db="EMBL/GenBank/DDBJ databases">
        <title>Diversity of Thermotogales isolates from hydrothermal vents.</title>
        <authorList>
            <person name="Haverkamp T.H.A."/>
            <person name="Lossouarn J."/>
            <person name="Geslin C."/>
            <person name="Nesbo C.L."/>
        </authorList>
    </citation>
    <scope>NUCLEOTIDE SEQUENCE [LARGE SCALE GENOMIC DNA]</scope>
    <source>
        <strain evidence="4 5">431</strain>
    </source>
</reference>
<keyword evidence="5" id="KW-1185">Reference proteome</keyword>
<dbReference type="Pfam" id="PF00072">
    <property type="entry name" value="Response_reg"/>
    <property type="match status" value="1"/>
</dbReference>
<dbReference type="InterPro" id="IPR001789">
    <property type="entry name" value="Sig_transdc_resp-reg_receiver"/>
</dbReference>
<dbReference type="SMART" id="SM00448">
    <property type="entry name" value="REC"/>
    <property type="match status" value="1"/>
</dbReference>
<dbReference type="PROSITE" id="PS50110">
    <property type="entry name" value="RESPONSE_REGULATORY"/>
    <property type="match status" value="1"/>
</dbReference>
<evidence type="ECO:0000313" key="5">
    <source>
        <dbReference type="Proteomes" id="UP000185490"/>
    </source>
</evidence>
<feature type="modified residue" description="4-aspartylphosphate" evidence="2">
    <location>
        <position position="52"/>
    </location>
</feature>
<dbReference type="EMBL" id="CP007389">
    <property type="protein sequence ID" value="APT74203.1"/>
    <property type="molecule type" value="Genomic_DNA"/>
</dbReference>
<keyword evidence="4" id="KW-0808">Transferase</keyword>
<sequence>MKKILVIDDERNVRMLIEKFLEDYEVDSLVSAEEALKKILENNTKYDLIITDLKLPGKSGLELIRELRKNVYNCPILVVSAYVKPEILSEMFKYENVDFLSKPFTKDELQTKVKELLEEEKESFDKSLRIANKYLETGDLNKAEKMIKQMFAIAPSSPIPHYLMYELLKKRGNATLAEKHLKAAKALDEVENNEKDK</sequence>
<dbReference type="InterPro" id="IPR050595">
    <property type="entry name" value="Bact_response_regulator"/>
</dbReference>
<keyword evidence="1 2" id="KW-0597">Phosphoprotein</keyword>
<keyword evidence="4" id="KW-0418">Kinase</keyword>
<dbReference type="Proteomes" id="UP000185490">
    <property type="component" value="Chromosome"/>
</dbReference>
<dbReference type="InterPro" id="IPR011990">
    <property type="entry name" value="TPR-like_helical_dom_sf"/>
</dbReference>
<dbReference type="CDD" id="cd00156">
    <property type="entry name" value="REC"/>
    <property type="match status" value="1"/>
</dbReference>
<dbReference type="SUPFAM" id="SSF48452">
    <property type="entry name" value="TPR-like"/>
    <property type="match status" value="1"/>
</dbReference>
<evidence type="ECO:0000256" key="2">
    <source>
        <dbReference type="PROSITE-ProRule" id="PRU00169"/>
    </source>
</evidence>
<dbReference type="RefSeq" id="WP_012057471.1">
    <property type="nucleotide sequence ID" value="NZ_CP007389.1"/>
</dbReference>
<dbReference type="PANTHER" id="PTHR44591:SF3">
    <property type="entry name" value="RESPONSE REGULATORY DOMAIN-CONTAINING PROTEIN"/>
    <property type="match status" value="1"/>
</dbReference>
<accession>A0ABM6GF96</accession>
<dbReference type="Gene3D" id="1.25.40.10">
    <property type="entry name" value="Tetratricopeptide repeat domain"/>
    <property type="match status" value="1"/>
</dbReference>